<comment type="similarity">
    <text evidence="2">Belongs to the ABC-2 integral membrane protein family.</text>
</comment>
<dbReference type="PANTHER" id="PTHR30294">
    <property type="entry name" value="MEMBRANE COMPONENT OF ABC TRANSPORTER YHHJ-RELATED"/>
    <property type="match status" value="1"/>
</dbReference>
<dbReference type="PANTHER" id="PTHR30294:SF29">
    <property type="entry name" value="MULTIDRUG ABC TRANSPORTER PERMEASE YBHS-RELATED"/>
    <property type="match status" value="1"/>
</dbReference>
<dbReference type="InterPro" id="IPR051449">
    <property type="entry name" value="ABC-2_transporter_component"/>
</dbReference>
<feature type="transmembrane region" description="Helical" evidence="8">
    <location>
        <begin position="310"/>
        <end position="330"/>
    </location>
</feature>
<keyword evidence="6 8" id="KW-1133">Transmembrane helix</keyword>
<dbReference type="AlphaFoldDB" id="A0A445MZ37"/>
<gene>
    <name evidence="10" type="primary">ybhS</name>
    <name evidence="10" type="ORF">PITCH_A330013</name>
</gene>
<proteinExistence type="inferred from homology"/>
<name>A0A445MZ37_9BACT</name>
<feature type="domain" description="ABC transmembrane type-2" evidence="9">
    <location>
        <begin position="150"/>
        <end position="390"/>
    </location>
</feature>
<evidence type="ECO:0000256" key="2">
    <source>
        <dbReference type="ARBA" id="ARBA00007783"/>
    </source>
</evidence>
<feature type="transmembrane region" description="Helical" evidence="8">
    <location>
        <begin position="274"/>
        <end position="298"/>
    </location>
</feature>
<dbReference type="Pfam" id="PF12698">
    <property type="entry name" value="ABC2_membrane_3"/>
    <property type="match status" value="1"/>
</dbReference>
<keyword evidence="5 8" id="KW-0812">Transmembrane</keyword>
<feature type="transmembrane region" description="Helical" evidence="8">
    <location>
        <begin position="197"/>
        <end position="220"/>
    </location>
</feature>
<dbReference type="EMBL" id="OJIN01000174">
    <property type="protein sequence ID" value="SPD74748.1"/>
    <property type="molecule type" value="Genomic_DNA"/>
</dbReference>
<evidence type="ECO:0000313" key="10">
    <source>
        <dbReference type="EMBL" id="SPD74748.1"/>
    </source>
</evidence>
<dbReference type="GO" id="GO:0005886">
    <property type="term" value="C:plasma membrane"/>
    <property type="evidence" value="ECO:0007669"/>
    <property type="project" value="UniProtKB-SubCell"/>
</dbReference>
<evidence type="ECO:0000256" key="8">
    <source>
        <dbReference type="SAM" id="Phobius"/>
    </source>
</evidence>
<accession>A0A445MZ37</accession>
<dbReference type="InterPro" id="IPR047817">
    <property type="entry name" value="ABC2_TM_bact-type"/>
</dbReference>
<feature type="transmembrane region" description="Helical" evidence="8">
    <location>
        <begin position="45"/>
        <end position="63"/>
    </location>
</feature>
<dbReference type="PROSITE" id="PS51012">
    <property type="entry name" value="ABC_TM2"/>
    <property type="match status" value="1"/>
</dbReference>
<evidence type="ECO:0000256" key="3">
    <source>
        <dbReference type="ARBA" id="ARBA00022448"/>
    </source>
</evidence>
<evidence type="ECO:0000256" key="6">
    <source>
        <dbReference type="ARBA" id="ARBA00022989"/>
    </source>
</evidence>
<protein>
    <submittedName>
        <fullName evidence="10">Putative transporter subunit: permease component of ABC superfamily</fullName>
    </submittedName>
</protein>
<keyword evidence="4" id="KW-1003">Cell membrane</keyword>
<evidence type="ECO:0000256" key="4">
    <source>
        <dbReference type="ARBA" id="ARBA00022475"/>
    </source>
</evidence>
<dbReference type="Gene3D" id="3.40.1710.10">
    <property type="entry name" value="abc type-2 transporter like domain"/>
    <property type="match status" value="1"/>
</dbReference>
<comment type="subcellular location">
    <subcellularLocation>
        <location evidence="1">Cell membrane</location>
        <topology evidence="1">Multi-pass membrane protein</topology>
    </subcellularLocation>
</comment>
<organism evidence="10">
    <name type="scientific">uncultured Desulfobacterium sp</name>
    <dbReference type="NCBI Taxonomy" id="201089"/>
    <lineage>
        <taxon>Bacteria</taxon>
        <taxon>Pseudomonadati</taxon>
        <taxon>Thermodesulfobacteriota</taxon>
        <taxon>Desulfobacteria</taxon>
        <taxon>Desulfobacterales</taxon>
        <taxon>Desulfobacteriaceae</taxon>
        <taxon>Desulfobacterium</taxon>
        <taxon>environmental samples</taxon>
    </lineage>
</organism>
<keyword evidence="7 8" id="KW-0472">Membrane</keyword>
<dbReference type="GO" id="GO:0140359">
    <property type="term" value="F:ABC-type transporter activity"/>
    <property type="evidence" value="ECO:0007669"/>
    <property type="project" value="InterPro"/>
</dbReference>
<reference evidence="10" key="1">
    <citation type="submission" date="2018-01" db="EMBL/GenBank/DDBJ databases">
        <authorList>
            <person name="Regsiter A."/>
            <person name="William W."/>
        </authorList>
    </citation>
    <scope>NUCLEOTIDE SEQUENCE</scope>
    <source>
        <strain evidence="10">TRIP AH-1</strain>
    </source>
</reference>
<keyword evidence="3" id="KW-0813">Transport</keyword>
<evidence type="ECO:0000259" key="9">
    <source>
        <dbReference type="PROSITE" id="PS51012"/>
    </source>
</evidence>
<feature type="transmembrane region" description="Helical" evidence="8">
    <location>
        <begin position="246"/>
        <end position="268"/>
    </location>
</feature>
<evidence type="ECO:0000256" key="5">
    <source>
        <dbReference type="ARBA" id="ARBA00022692"/>
    </source>
</evidence>
<evidence type="ECO:0000256" key="7">
    <source>
        <dbReference type="ARBA" id="ARBA00023136"/>
    </source>
</evidence>
<feature type="transmembrane region" description="Helical" evidence="8">
    <location>
        <begin position="361"/>
        <end position="383"/>
    </location>
</feature>
<sequence length="392" mass="43275">MNGNVKYPYLRRTEKQDSCSAVRLMRLRGLMRKEAYQIIRDPSSIGIAFLLPLVLLLIFGYGVSLDAKDVPVGIVVENPSSQTESFTAAFSGSPYFDPMTFGNIQDAEQAVKERKIIAIVWLREGFGRDLLSASAAPISVIINGVDANNARIIEGYIQGVWVTWLEQYAASTGQIQKIPVSLEQRIWYNPEVRSRNFLVPGLIAIIMTLIGALLTSMVVAREWERGTMEALMVTPVSVRDILLGKLIPYFILGMGGMALSVAMAVWLFDVPLRGSFLVLFGASALFLVVALSLGLLISTAAKNQFLAGQAAIISTFLPAFMLSGFIFYIGSMPIPIQWFTHIVAARYFVSILQTVFLAGNVWPVILANCAALVIMAVIFLTLVRRRTRKRLE</sequence>
<dbReference type="InterPro" id="IPR013525">
    <property type="entry name" value="ABC2_TM"/>
</dbReference>
<evidence type="ECO:0000256" key="1">
    <source>
        <dbReference type="ARBA" id="ARBA00004651"/>
    </source>
</evidence>